<proteinExistence type="predicted"/>
<sequence>MPAVILLRTPSRGLTSICQLQLQETRDIGGNVWSRTVNVCRKGSLVPIRRSDILILANARNDRTGPREAELKKGKRGYHYYVWCI</sequence>
<dbReference type="AlphaFoldDB" id="A0A284QSW8"/>
<keyword evidence="2" id="KW-1185">Reference proteome</keyword>
<name>A0A284QSW8_ARMOS</name>
<dbReference type="Proteomes" id="UP000219338">
    <property type="component" value="Unassembled WGS sequence"/>
</dbReference>
<accession>A0A284QSW8</accession>
<dbReference type="EMBL" id="FUEG01000002">
    <property type="protein sequence ID" value="SJK99565.1"/>
    <property type="molecule type" value="Genomic_DNA"/>
</dbReference>
<gene>
    <name evidence="1" type="ORF">ARMOST_02873</name>
</gene>
<reference evidence="2" key="1">
    <citation type="journal article" date="2017" name="Nat. Ecol. Evol.">
        <title>Genome expansion and lineage-specific genetic innovations in the forest pathogenic fungi Armillaria.</title>
        <authorList>
            <person name="Sipos G."/>
            <person name="Prasanna A.N."/>
            <person name="Walter M.C."/>
            <person name="O'Connor E."/>
            <person name="Balint B."/>
            <person name="Krizsan K."/>
            <person name="Kiss B."/>
            <person name="Hess J."/>
            <person name="Varga T."/>
            <person name="Slot J."/>
            <person name="Riley R."/>
            <person name="Boka B."/>
            <person name="Rigling D."/>
            <person name="Barry K."/>
            <person name="Lee J."/>
            <person name="Mihaltcheva S."/>
            <person name="LaButti K."/>
            <person name="Lipzen A."/>
            <person name="Waldron R."/>
            <person name="Moloney N.M."/>
            <person name="Sperisen C."/>
            <person name="Kredics L."/>
            <person name="Vagvoelgyi C."/>
            <person name="Patrignani A."/>
            <person name="Fitzpatrick D."/>
            <person name="Nagy I."/>
            <person name="Doyle S."/>
            <person name="Anderson J.B."/>
            <person name="Grigoriev I.V."/>
            <person name="Gueldener U."/>
            <person name="Muensterkoetter M."/>
            <person name="Nagy L.G."/>
        </authorList>
    </citation>
    <scope>NUCLEOTIDE SEQUENCE [LARGE SCALE GENOMIC DNA]</scope>
    <source>
        <strain evidence="2">C18/9</strain>
    </source>
</reference>
<organism evidence="1 2">
    <name type="scientific">Armillaria ostoyae</name>
    <name type="common">Armillaria root rot fungus</name>
    <dbReference type="NCBI Taxonomy" id="47428"/>
    <lineage>
        <taxon>Eukaryota</taxon>
        <taxon>Fungi</taxon>
        <taxon>Dikarya</taxon>
        <taxon>Basidiomycota</taxon>
        <taxon>Agaricomycotina</taxon>
        <taxon>Agaricomycetes</taxon>
        <taxon>Agaricomycetidae</taxon>
        <taxon>Agaricales</taxon>
        <taxon>Marasmiineae</taxon>
        <taxon>Physalacriaceae</taxon>
        <taxon>Armillaria</taxon>
    </lineage>
</organism>
<protein>
    <submittedName>
        <fullName evidence="1">Uncharacterized protein</fullName>
    </submittedName>
</protein>
<evidence type="ECO:0000313" key="1">
    <source>
        <dbReference type="EMBL" id="SJK99565.1"/>
    </source>
</evidence>
<evidence type="ECO:0000313" key="2">
    <source>
        <dbReference type="Proteomes" id="UP000219338"/>
    </source>
</evidence>